<dbReference type="PANTHER" id="PTHR43371">
    <property type="entry name" value="VITAMIN B12-DEPENDENT RIBONUCLEOTIDE REDUCTASE"/>
    <property type="match status" value="1"/>
</dbReference>
<keyword evidence="2" id="KW-0846">Cobalamin</keyword>
<evidence type="ECO:0000256" key="5">
    <source>
        <dbReference type="ARBA" id="ARBA00023285"/>
    </source>
</evidence>
<dbReference type="AlphaFoldDB" id="A0A1E5IFL2"/>
<accession>A0A1E5IFL2</accession>
<dbReference type="GO" id="GO:0005524">
    <property type="term" value="F:ATP binding"/>
    <property type="evidence" value="ECO:0007669"/>
    <property type="project" value="InterPro"/>
</dbReference>
<comment type="caution">
    <text evidence="7">The sequence shown here is derived from an EMBL/GenBank/DDBJ whole genome shotgun (WGS) entry which is preliminary data.</text>
</comment>
<keyword evidence="5" id="KW-0170">Cobalt</keyword>
<evidence type="ECO:0000256" key="3">
    <source>
        <dbReference type="ARBA" id="ARBA00023002"/>
    </source>
</evidence>
<keyword evidence="8" id="KW-1185">Reference proteome</keyword>
<protein>
    <recommendedName>
        <fullName evidence="6">Ribonucleotide reductase large subunit N-terminal domain-containing protein</fullName>
    </recommendedName>
</protein>
<dbReference type="Gene3D" id="3.20.70.20">
    <property type="match status" value="1"/>
</dbReference>
<evidence type="ECO:0000256" key="2">
    <source>
        <dbReference type="ARBA" id="ARBA00022628"/>
    </source>
</evidence>
<dbReference type="GO" id="GO:0004748">
    <property type="term" value="F:ribonucleoside-diphosphate reductase activity, thioredoxin disulfide as acceptor"/>
    <property type="evidence" value="ECO:0007669"/>
    <property type="project" value="InterPro"/>
</dbReference>
<gene>
    <name evidence="7" type="ORF">ATZ36_11140</name>
</gene>
<dbReference type="InterPro" id="IPR013509">
    <property type="entry name" value="RNR_lsu_N"/>
</dbReference>
<dbReference type="InterPro" id="IPR050862">
    <property type="entry name" value="RdRp_reductase_class-2"/>
</dbReference>
<feature type="domain" description="Ribonucleotide reductase large subunit N-terminal" evidence="6">
    <location>
        <begin position="2"/>
        <end position="67"/>
    </location>
</feature>
<name>A0A1E5IFL2_ENDTX</name>
<keyword evidence="4" id="KW-0215">Deoxyribonucleotide synthesis</keyword>
<sequence length="106" mass="11988">MKKDEDGNVIESPEDLFYRVAENIAQVDKIYDKDADITMLIREFYLTMSSCNFLPNSPALMNAGRHLQQLSPCFVLLIDDSMDSISEMLKNTALIHDGVLIFKIAS</sequence>
<dbReference type="GO" id="GO:0009263">
    <property type="term" value="P:deoxyribonucleotide biosynthetic process"/>
    <property type="evidence" value="ECO:0007669"/>
    <property type="project" value="UniProtKB-KW"/>
</dbReference>
<comment type="cofactor">
    <cofactor evidence="1">
        <name>adenosylcob(III)alamin</name>
        <dbReference type="ChEBI" id="CHEBI:18408"/>
    </cofactor>
</comment>
<dbReference type="PANTHER" id="PTHR43371:SF1">
    <property type="entry name" value="RIBONUCLEOSIDE-DIPHOSPHATE REDUCTASE"/>
    <property type="match status" value="1"/>
</dbReference>
<dbReference type="Pfam" id="PF00317">
    <property type="entry name" value="Ribonuc_red_lgN"/>
    <property type="match status" value="1"/>
</dbReference>
<dbReference type="GO" id="GO:0031419">
    <property type="term" value="F:cobalamin binding"/>
    <property type="evidence" value="ECO:0007669"/>
    <property type="project" value="UniProtKB-KW"/>
</dbReference>
<keyword evidence="3" id="KW-0560">Oxidoreductase</keyword>
<dbReference type="EMBL" id="LNVX01000828">
    <property type="protein sequence ID" value="OEG69165.1"/>
    <property type="molecule type" value="Genomic_DNA"/>
</dbReference>
<evidence type="ECO:0000256" key="1">
    <source>
        <dbReference type="ARBA" id="ARBA00001922"/>
    </source>
</evidence>
<evidence type="ECO:0000256" key="4">
    <source>
        <dbReference type="ARBA" id="ARBA00023116"/>
    </source>
</evidence>
<evidence type="ECO:0000259" key="6">
    <source>
        <dbReference type="Pfam" id="PF00317"/>
    </source>
</evidence>
<proteinExistence type="predicted"/>
<dbReference type="Proteomes" id="UP000095237">
    <property type="component" value="Unassembled WGS sequence"/>
</dbReference>
<evidence type="ECO:0000313" key="7">
    <source>
        <dbReference type="EMBL" id="OEG69165.1"/>
    </source>
</evidence>
<organism evidence="7 8">
    <name type="scientific">Endomicrobium trichonymphae</name>
    <dbReference type="NCBI Taxonomy" id="1408204"/>
    <lineage>
        <taxon>Bacteria</taxon>
        <taxon>Pseudomonadati</taxon>
        <taxon>Elusimicrobiota</taxon>
        <taxon>Endomicrobiia</taxon>
        <taxon>Endomicrobiales</taxon>
        <taxon>Endomicrobiaceae</taxon>
        <taxon>Candidatus Endomicrobiellum</taxon>
    </lineage>
</organism>
<evidence type="ECO:0000313" key="8">
    <source>
        <dbReference type="Proteomes" id="UP000095237"/>
    </source>
</evidence>
<dbReference type="SUPFAM" id="SSF51998">
    <property type="entry name" value="PFL-like glycyl radical enzymes"/>
    <property type="match status" value="1"/>
</dbReference>
<reference evidence="7 8" key="1">
    <citation type="submission" date="2015-11" db="EMBL/GenBank/DDBJ databases">
        <title>Evidence for parallel genomic evolution in an endosymbiosis of termite gut flagellates.</title>
        <authorList>
            <person name="Zheng H."/>
        </authorList>
    </citation>
    <scope>NUCLEOTIDE SEQUENCE [LARGE SCALE GENOMIC DNA]</scope>
    <source>
        <strain evidence="7 8">CET450</strain>
    </source>
</reference>